<feature type="region of interest" description="Disordered" evidence="1">
    <location>
        <begin position="406"/>
        <end position="582"/>
    </location>
</feature>
<reference evidence="3" key="1">
    <citation type="journal article" date="2023" name="Plant J.">
        <title>The genome of the king protea, Protea cynaroides.</title>
        <authorList>
            <person name="Chang J."/>
            <person name="Duong T.A."/>
            <person name="Schoeman C."/>
            <person name="Ma X."/>
            <person name="Roodt D."/>
            <person name="Barker N."/>
            <person name="Li Z."/>
            <person name="Van de Peer Y."/>
            <person name="Mizrachi E."/>
        </authorList>
    </citation>
    <scope>NUCLEOTIDE SEQUENCE</scope>
    <source>
        <tissue evidence="3">Young leaves</tissue>
    </source>
</reference>
<gene>
    <name evidence="3" type="ORF">NE237_014042</name>
</gene>
<dbReference type="InterPro" id="IPR011112">
    <property type="entry name" value="Rho-like_N"/>
</dbReference>
<evidence type="ECO:0000313" key="3">
    <source>
        <dbReference type="EMBL" id="KAJ4957259.1"/>
    </source>
</evidence>
<dbReference type="Proteomes" id="UP001141806">
    <property type="component" value="Unassembled WGS sequence"/>
</dbReference>
<dbReference type="InterPro" id="IPR053307">
    <property type="entry name" value="Mitochondrial_IM_protease"/>
</dbReference>
<dbReference type="Pfam" id="PF07498">
    <property type="entry name" value="Rho_N"/>
    <property type="match status" value="1"/>
</dbReference>
<feature type="compositionally biased region" description="Polar residues" evidence="1">
    <location>
        <begin position="328"/>
        <end position="349"/>
    </location>
</feature>
<keyword evidence="4" id="KW-1185">Reference proteome</keyword>
<proteinExistence type="predicted"/>
<accession>A0A9Q0JYI4</accession>
<dbReference type="GO" id="GO:0006353">
    <property type="term" value="P:DNA-templated transcription termination"/>
    <property type="evidence" value="ECO:0007669"/>
    <property type="project" value="InterPro"/>
</dbReference>
<feature type="compositionally biased region" description="Basic residues" evidence="1">
    <location>
        <begin position="301"/>
        <end position="311"/>
    </location>
</feature>
<feature type="compositionally biased region" description="Polar residues" evidence="1">
    <location>
        <begin position="411"/>
        <end position="443"/>
    </location>
</feature>
<dbReference type="CDD" id="cd06530">
    <property type="entry name" value="S26_SPase_I"/>
    <property type="match status" value="1"/>
</dbReference>
<dbReference type="PANTHER" id="PTHR47040">
    <property type="entry name" value="OSJNBA0068L06.9 PROTEIN"/>
    <property type="match status" value="1"/>
</dbReference>
<dbReference type="SMART" id="SM00959">
    <property type="entry name" value="Rho_N"/>
    <property type="match status" value="1"/>
</dbReference>
<evidence type="ECO:0000259" key="2">
    <source>
        <dbReference type="SMART" id="SM00959"/>
    </source>
</evidence>
<feature type="compositionally biased region" description="Acidic residues" evidence="1">
    <location>
        <begin position="501"/>
        <end position="511"/>
    </location>
</feature>
<comment type="caution">
    <text evidence="3">The sequence shown here is derived from an EMBL/GenBank/DDBJ whole genome shotgun (WGS) entry which is preliminary data.</text>
</comment>
<dbReference type="EMBL" id="JAMYWD010000011">
    <property type="protein sequence ID" value="KAJ4957259.1"/>
    <property type="molecule type" value="Genomic_DNA"/>
</dbReference>
<dbReference type="InterPro" id="IPR036286">
    <property type="entry name" value="LexA/Signal_pep-like_sf"/>
</dbReference>
<dbReference type="Gene3D" id="2.10.109.10">
    <property type="entry name" value="Umud Fragment, subunit A"/>
    <property type="match status" value="1"/>
</dbReference>
<dbReference type="InterPro" id="IPR019533">
    <property type="entry name" value="Peptidase_S26"/>
</dbReference>
<feature type="region of interest" description="Disordered" evidence="1">
    <location>
        <begin position="287"/>
        <end position="353"/>
    </location>
</feature>
<feature type="domain" description="Rho termination factor-like N-terminal" evidence="2">
    <location>
        <begin position="576"/>
        <end position="611"/>
    </location>
</feature>
<evidence type="ECO:0000256" key="1">
    <source>
        <dbReference type="SAM" id="MobiDB-lite"/>
    </source>
</evidence>
<protein>
    <recommendedName>
        <fullName evidence="2">Rho termination factor-like N-terminal domain-containing protein</fullName>
    </recommendedName>
</protein>
<dbReference type="AlphaFoldDB" id="A0A9Q0JYI4"/>
<feature type="compositionally biased region" description="Basic and acidic residues" evidence="1">
    <location>
        <begin position="373"/>
        <end position="392"/>
    </location>
</feature>
<dbReference type="OrthoDB" id="652255at2759"/>
<sequence length="614" mass="68761">MVSLSTWFRYIAHKFEYSVSLGWKNYKIGQITDSEVRDTVWKNLFQGKLTYLHWNKGEEMVPTIGGQGGTLLVRKLPITDPTRVFVGDVVVLKDPEKSDNYLVRRLAAVEGYEMVSTDEKDEPFVLENDQCWVVSDNDSLKAKEAKDSRTFGPVPMTDIVGRVIYEMRTAVDHSPVKNSHWGMRKDLPVLEVELDIDEMARSARSTAIEVRSVFLVMSGGLHIVNNSIPGYGLYEAKCLPCSGVSGRATSASSYSCLGDYKYSTQYKVLRLKVSAFASKGTFFACNASSSSQRRNPDFSRQNKHGFSRGRNRQNQERENVDNVEESELLSSKNGPLLSLSSSQRFQATATPGPREKEIVELFRKVQAQLRERAAVKEEKKNEASRGQGRESDTVDSLLKLLRKHSVEQGKKNSGSKDFNLEQPEQNSLYEEEQNLSLFDSSSIAGEGESSVPPSTRPASNFQRRSPVPRLKYQPVYATKARFGLDWPSNSQGKRRKSFVEPESEPESEPEPEPEHEPEPEPENVIEPELASNLEQETVFSGGQVEVRDVMFESGPSDADEADDNEISEEPSNEHTDMSSLKVSELRSLAKSRGVKGYSKLKKDDLIELLGGVLA</sequence>
<dbReference type="GO" id="GO:0006465">
    <property type="term" value="P:signal peptide processing"/>
    <property type="evidence" value="ECO:0007669"/>
    <property type="project" value="InterPro"/>
</dbReference>
<dbReference type="SUPFAM" id="SSF51306">
    <property type="entry name" value="LexA/Signal peptidase"/>
    <property type="match status" value="1"/>
</dbReference>
<feature type="region of interest" description="Disordered" evidence="1">
    <location>
        <begin position="373"/>
        <end position="394"/>
    </location>
</feature>
<name>A0A9Q0JYI4_9MAGN</name>
<dbReference type="GO" id="GO:0004252">
    <property type="term" value="F:serine-type endopeptidase activity"/>
    <property type="evidence" value="ECO:0007669"/>
    <property type="project" value="InterPro"/>
</dbReference>
<feature type="compositionally biased region" description="Acidic residues" evidence="1">
    <location>
        <begin position="557"/>
        <end position="570"/>
    </location>
</feature>
<organism evidence="3 4">
    <name type="scientific">Protea cynaroides</name>
    <dbReference type="NCBI Taxonomy" id="273540"/>
    <lineage>
        <taxon>Eukaryota</taxon>
        <taxon>Viridiplantae</taxon>
        <taxon>Streptophyta</taxon>
        <taxon>Embryophyta</taxon>
        <taxon>Tracheophyta</taxon>
        <taxon>Spermatophyta</taxon>
        <taxon>Magnoliopsida</taxon>
        <taxon>Proteales</taxon>
        <taxon>Proteaceae</taxon>
        <taxon>Protea</taxon>
    </lineage>
</organism>
<dbReference type="PANTHER" id="PTHR47040:SF1">
    <property type="entry name" value="MITOCHONDRIAL ATP-INDEPENDENT INNER MEMBRANE PROTEASE SUBUNIT 2"/>
    <property type="match status" value="1"/>
</dbReference>
<evidence type="ECO:0000313" key="4">
    <source>
        <dbReference type="Proteomes" id="UP001141806"/>
    </source>
</evidence>
<feature type="compositionally biased region" description="Polar residues" evidence="1">
    <location>
        <begin position="451"/>
        <end position="463"/>
    </location>
</feature>